<dbReference type="Ensembl" id="ENSDLAT00005023747.2">
    <property type="protein sequence ID" value="ENSDLAP00005022176.2"/>
    <property type="gene ID" value="ENSDLAG00005010235.2"/>
</dbReference>
<feature type="region of interest" description="Disordered" evidence="4">
    <location>
        <begin position="201"/>
        <end position="270"/>
    </location>
</feature>
<reference evidence="6" key="2">
    <citation type="submission" date="2025-09" db="UniProtKB">
        <authorList>
            <consortium name="Ensembl"/>
        </authorList>
    </citation>
    <scope>IDENTIFICATION</scope>
</reference>
<accession>A0A8C4ERC9</accession>
<keyword evidence="3" id="KW-0995">Kinetochore</keyword>
<reference evidence="6" key="1">
    <citation type="submission" date="2025-08" db="UniProtKB">
        <authorList>
            <consortium name="Ensembl"/>
        </authorList>
    </citation>
    <scope>IDENTIFICATION</scope>
</reference>
<feature type="domain" description="BCNT-C" evidence="5">
    <location>
        <begin position="247"/>
        <end position="328"/>
    </location>
</feature>
<dbReference type="GeneTree" id="ENSGT00390000018141"/>
<dbReference type="PANTHER" id="PTHR48407:SF1">
    <property type="entry name" value="CRANIOFACIAL DEVELOPMENT PROTEIN 1"/>
    <property type="match status" value="1"/>
</dbReference>
<evidence type="ECO:0000259" key="5">
    <source>
        <dbReference type="PROSITE" id="PS51279"/>
    </source>
</evidence>
<proteinExistence type="predicted"/>
<feature type="compositionally biased region" description="Low complexity" evidence="4">
    <location>
        <begin position="1"/>
        <end position="14"/>
    </location>
</feature>
<evidence type="ECO:0000256" key="1">
    <source>
        <dbReference type="ARBA" id="ARBA00019033"/>
    </source>
</evidence>
<evidence type="ECO:0000313" key="6">
    <source>
        <dbReference type="Ensembl" id="ENSDLAP00005022176.2"/>
    </source>
</evidence>
<feature type="compositionally biased region" description="Basic and acidic residues" evidence="4">
    <location>
        <begin position="34"/>
        <end position="54"/>
    </location>
</feature>
<comment type="subcellular location">
    <subcellularLocation>
        <location evidence="3">Chromosome</location>
        <location evidence="3">Centromere</location>
        <location evidence="3">Kinetochore</location>
    </subcellularLocation>
</comment>
<feature type="compositionally biased region" description="Basic residues" evidence="4">
    <location>
        <begin position="55"/>
        <end position="72"/>
    </location>
</feature>
<feature type="compositionally biased region" description="Basic and acidic residues" evidence="4">
    <location>
        <begin position="201"/>
        <end position="216"/>
    </location>
</feature>
<dbReference type="GO" id="GO:0000812">
    <property type="term" value="C:Swr1 complex"/>
    <property type="evidence" value="ECO:0007669"/>
    <property type="project" value="TreeGrafter"/>
</dbReference>
<comment type="function">
    <text evidence="3">May play a role during embryogenesis.</text>
</comment>
<keyword evidence="3" id="KW-0158">Chromosome</keyword>
<feature type="compositionally biased region" description="Basic and acidic residues" evidence="4">
    <location>
        <begin position="97"/>
        <end position="115"/>
    </location>
</feature>
<dbReference type="AlphaFoldDB" id="A0A8C4ERC9"/>
<dbReference type="InterPro" id="IPR011421">
    <property type="entry name" value="BCNT-C"/>
</dbReference>
<dbReference type="GO" id="GO:0000776">
    <property type="term" value="C:kinetochore"/>
    <property type="evidence" value="ECO:0007669"/>
    <property type="project" value="UniProtKB-KW"/>
</dbReference>
<feature type="region of interest" description="Disordered" evidence="4">
    <location>
        <begin position="168"/>
        <end position="189"/>
    </location>
</feature>
<name>A0A8C4ERC9_DICLA</name>
<evidence type="ECO:0000313" key="7">
    <source>
        <dbReference type="Proteomes" id="UP000694389"/>
    </source>
</evidence>
<dbReference type="PROSITE" id="PS51279">
    <property type="entry name" value="BCNT_C"/>
    <property type="match status" value="1"/>
</dbReference>
<feature type="region of interest" description="Disordered" evidence="4">
    <location>
        <begin position="1"/>
        <end position="152"/>
    </location>
</feature>
<protein>
    <recommendedName>
        <fullName evidence="1 3">Craniofacial development protein 1</fullName>
    </recommendedName>
    <alternativeName>
        <fullName evidence="2 3">Bucentaur</fullName>
    </alternativeName>
</protein>
<dbReference type="Pfam" id="PF07572">
    <property type="entry name" value="BCNT"/>
    <property type="match status" value="1"/>
</dbReference>
<keyword evidence="3" id="KW-0217">Developmental protein</keyword>
<dbReference type="Proteomes" id="UP000694389">
    <property type="component" value="Unassembled WGS sequence"/>
</dbReference>
<keyword evidence="7" id="KW-1185">Reference proteome</keyword>
<dbReference type="InterPro" id="IPR027124">
    <property type="entry name" value="Swc5/CFDP1/2"/>
</dbReference>
<evidence type="ECO:0000256" key="3">
    <source>
        <dbReference type="RuleBase" id="RU363092"/>
    </source>
</evidence>
<sequence length="328" mass="36654">MMNYSDYDSDGYSSNEDADYVPSDDNLSEDDINECEKEDPLHGDEDVPHPGDVCKKKRKKLDIGMRKRKKGVLKVEQEEKSGGGAEEAQLLQEVVEEPPKVEKEDDAKQKKKSDDLWASFLSDVGSRPKDCPPASQSSNTKKTESESHQNPSCQASVYAFVAGTEGDSSVLKDAPLSTETKASEPAKVTITKVFDFAGEEVRVNKEVSADSREAKTYLKSQNTKQEENEDEEKSLSPNQSPLPGPSAKRPAGMTSILGRIGGKRQKMSTLEKSKMDWDAFKSEEGITDELAIHNRGREGYVERKNFLERVDHRQFELEKAVRLNNMKQ</sequence>
<dbReference type="PANTHER" id="PTHR48407">
    <property type="entry name" value="CRANIOFACIAL DEVELOPMENT PROTEIN 1"/>
    <property type="match status" value="1"/>
</dbReference>
<evidence type="ECO:0000256" key="4">
    <source>
        <dbReference type="SAM" id="MobiDB-lite"/>
    </source>
</evidence>
<evidence type="ECO:0000256" key="2">
    <source>
        <dbReference type="ARBA" id="ARBA00030244"/>
    </source>
</evidence>
<organism evidence="6 7">
    <name type="scientific">Dicentrarchus labrax</name>
    <name type="common">European seabass</name>
    <name type="synonym">Morone labrax</name>
    <dbReference type="NCBI Taxonomy" id="13489"/>
    <lineage>
        <taxon>Eukaryota</taxon>
        <taxon>Metazoa</taxon>
        <taxon>Chordata</taxon>
        <taxon>Craniata</taxon>
        <taxon>Vertebrata</taxon>
        <taxon>Euteleostomi</taxon>
        <taxon>Actinopterygii</taxon>
        <taxon>Neopterygii</taxon>
        <taxon>Teleostei</taxon>
        <taxon>Neoteleostei</taxon>
        <taxon>Acanthomorphata</taxon>
        <taxon>Eupercaria</taxon>
        <taxon>Moronidae</taxon>
        <taxon>Dicentrarchus</taxon>
    </lineage>
</organism>